<dbReference type="SUPFAM" id="SSF50494">
    <property type="entry name" value="Trypsin-like serine proteases"/>
    <property type="match status" value="1"/>
</dbReference>
<gene>
    <name evidence="4" type="ORF">O7A60_26815</name>
</gene>
<keyword evidence="4" id="KW-0378">Hydrolase</keyword>
<dbReference type="PROSITE" id="PS00134">
    <property type="entry name" value="TRYPSIN_HIS"/>
    <property type="match status" value="1"/>
</dbReference>
<keyword evidence="4" id="KW-0645">Protease</keyword>
<dbReference type="GO" id="GO:0008233">
    <property type="term" value="F:peptidase activity"/>
    <property type="evidence" value="ECO:0007669"/>
    <property type="project" value="UniProtKB-KW"/>
</dbReference>
<comment type="caution">
    <text evidence="4">The sequence shown here is derived from an EMBL/GenBank/DDBJ whole genome shotgun (WGS) entry which is preliminary data.</text>
</comment>
<dbReference type="CDD" id="cd00190">
    <property type="entry name" value="Tryp_SPc"/>
    <property type="match status" value="1"/>
</dbReference>
<dbReference type="Pfam" id="PF00089">
    <property type="entry name" value="Trypsin"/>
    <property type="match status" value="1"/>
</dbReference>
<keyword evidence="1" id="KW-1015">Disulfide bond</keyword>
<reference evidence="4 5" key="1">
    <citation type="submission" date="2022-12" db="EMBL/GenBank/DDBJ databases">
        <authorList>
            <person name="Muema E."/>
        </authorList>
    </citation>
    <scope>NUCLEOTIDE SEQUENCE [LARGE SCALE GENOMIC DNA]</scope>
    <source>
        <strain evidence="5">1326</strain>
    </source>
</reference>
<evidence type="ECO:0000259" key="3">
    <source>
        <dbReference type="PROSITE" id="PS50240"/>
    </source>
</evidence>
<evidence type="ECO:0000313" key="4">
    <source>
        <dbReference type="EMBL" id="MEI9412338.1"/>
    </source>
</evidence>
<protein>
    <submittedName>
        <fullName evidence="4">Serine protease</fullName>
    </submittedName>
</protein>
<sequence>MHIGQTLHAAIAMGLGSAMLSLASMASAQQPSRDLDIYALERARQGKCVPGTPMCGQGGVPKIINGREAEAGRFPWVVSVGIAEAINFNGHRCGGTIIAERYVLTAAHCFGAGAPPSLYAVQSGTVSLGRYMDKTKVKRILIHPDFDPDTLVADVALLEMQEPFVWSDAVKPVTLEDDDTFRKSGHEDVNSVAIYTVTGFGQTSDNGLPASRLRYADNLPSLTTDKCRALKDWNEPVLGDALKAGMICAGDTNNTDGSDACHGDSGGGLIYYVAPDQPRVAGIVSRGARADGKFDCTDNPLRVGVYTKVSTYLPAIEACINHDPACIFRSVN</sequence>
<dbReference type="PROSITE" id="PS50240">
    <property type="entry name" value="TRYPSIN_DOM"/>
    <property type="match status" value="1"/>
</dbReference>
<feature type="domain" description="Peptidase S1" evidence="3">
    <location>
        <begin position="63"/>
        <end position="321"/>
    </location>
</feature>
<dbReference type="InterPro" id="IPR001314">
    <property type="entry name" value="Peptidase_S1A"/>
</dbReference>
<keyword evidence="2" id="KW-0732">Signal</keyword>
<evidence type="ECO:0000256" key="1">
    <source>
        <dbReference type="ARBA" id="ARBA00023157"/>
    </source>
</evidence>
<dbReference type="EMBL" id="JAPYKS010000026">
    <property type="protein sequence ID" value="MEI9412338.1"/>
    <property type="molecule type" value="Genomic_DNA"/>
</dbReference>
<dbReference type="RefSeq" id="WP_337108746.1">
    <property type="nucleotide sequence ID" value="NZ_JAPYKS010000026.1"/>
</dbReference>
<dbReference type="Gene3D" id="2.40.10.10">
    <property type="entry name" value="Trypsin-like serine proteases"/>
    <property type="match status" value="1"/>
</dbReference>
<dbReference type="Proteomes" id="UP001387293">
    <property type="component" value="Unassembled WGS sequence"/>
</dbReference>
<organism evidence="4 5">
    <name type="scientific">Mesorhizobium salmacidum</name>
    <dbReference type="NCBI Taxonomy" id="3015171"/>
    <lineage>
        <taxon>Bacteria</taxon>
        <taxon>Pseudomonadati</taxon>
        <taxon>Pseudomonadota</taxon>
        <taxon>Alphaproteobacteria</taxon>
        <taxon>Hyphomicrobiales</taxon>
        <taxon>Phyllobacteriaceae</taxon>
        <taxon>Mesorhizobium</taxon>
    </lineage>
</organism>
<keyword evidence="5" id="KW-1185">Reference proteome</keyword>
<dbReference type="InterPro" id="IPR043504">
    <property type="entry name" value="Peptidase_S1_PA_chymotrypsin"/>
</dbReference>
<feature type="chain" id="PRO_5045295905" evidence="2">
    <location>
        <begin position="29"/>
        <end position="332"/>
    </location>
</feature>
<dbReference type="SMART" id="SM00020">
    <property type="entry name" value="Tryp_SPc"/>
    <property type="match status" value="1"/>
</dbReference>
<accession>A0ABU8L5C0</accession>
<dbReference type="InterPro" id="IPR051487">
    <property type="entry name" value="Ser/Thr_Proteases_Immune/Dev"/>
</dbReference>
<feature type="signal peptide" evidence="2">
    <location>
        <begin position="1"/>
        <end position="28"/>
    </location>
</feature>
<evidence type="ECO:0000313" key="5">
    <source>
        <dbReference type="Proteomes" id="UP001387293"/>
    </source>
</evidence>
<evidence type="ECO:0000256" key="2">
    <source>
        <dbReference type="SAM" id="SignalP"/>
    </source>
</evidence>
<dbReference type="PRINTS" id="PR00722">
    <property type="entry name" value="CHYMOTRYPSIN"/>
</dbReference>
<dbReference type="InterPro" id="IPR009003">
    <property type="entry name" value="Peptidase_S1_PA"/>
</dbReference>
<dbReference type="InterPro" id="IPR018114">
    <property type="entry name" value="TRYPSIN_HIS"/>
</dbReference>
<proteinExistence type="predicted"/>
<dbReference type="GO" id="GO:0006508">
    <property type="term" value="P:proteolysis"/>
    <property type="evidence" value="ECO:0007669"/>
    <property type="project" value="UniProtKB-KW"/>
</dbReference>
<dbReference type="InterPro" id="IPR001254">
    <property type="entry name" value="Trypsin_dom"/>
</dbReference>
<dbReference type="PANTHER" id="PTHR24256">
    <property type="entry name" value="TRYPTASE-RELATED"/>
    <property type="match status" value="1"/>
</dbReference>
<name>A0ABU8L5C0_9HYPH</name>